<dbReference type="PANTHER" id="PTHR43428:SF1">
    <property type="entry name" value="ARSENATE REDUCTASE"/>
    <property type="match status" value="1"/>
</dbReference>
<evidence type="ECO:0000313" key="4">
    <source>
        <dbReference type="Proteomes" id="UP000199495"/>
    </source>
</evidence>
<dbReference type="OrthoDB" id="9793058at2"/>
<gene>
    <name evidence="3" type="ORF">SAMN04487974_10318</name>
</gene>
<dbReference type="InterPro" id="IPR023485">
    <property type="entry name" value="Ptyr_pPase"/>
</dbReference>
<dbReference type="EMBL" id="FNCS01000003">
    <property type="protein sequence ID" value="SDG45856.1"/>
    <property type="molecule type" value="Genomic_DNA"/>
</dbReference>
<evidence type="ECO:0000259" key="2">
    <source>
        <dbReference type="SMART" id="SM00226"/>
    </source>
</evidence>
<dbReference type="SUPFAM" id="SSF52788">
    <property type="entry name" value="Phosphotyrosine protein phosphatases I"/>
    <property type="match status" value="1"/>
</dbReference>
<dbReference type="SMART" id="SM00226">
    <property type="entry name" value="LMWPc"/>
    <property type="match status" value="1"/>
</dbReference>
<keyword evidence="1" id="KW-0059">Arsenical resistance</keyword>
<dbReference type="PANTHER" id="PTHR43428">
    <property type="entry name" value="ARSENATE REDUCTASE"/>
    <property type="match status" value="1"/>
</dbReference>
<organism evidence="3 4">
    <name type="scientific">Pelagibacterium luteolum</name>
    <dbReference type="NCBI Taxonomy" id="440168"/>
    <lineage>
        <taxon>Bacteria</taxon>
        <taxon>Pseudomonadati</taxon>
        <taxon>Pseudomonadota</taxon>
        <taxon>Alphaproteobacteria</taxon>
        <taxon>Hyphomicrobiales</taxon>
        <taxon>Devosiaceae</taxon>
        <taxon>Pelagibacterium</taxon>
    </lineage>
</organism>
<dbReference type="GO" id="GO:0046685">
    <property type="term" value="P:response to arsenic-containing substance"/>
    <property type="evidence" value="ECO:0007669"/>
    <property type="project" value="UniProtKB-KW"/>
</dbReference>
<dbReference type="Proteomes" id="UP000199495">
    <property type="component" value="Unassembled WGS sequence"/>
</dbReference>
<name>A0A1G7UE40_9HYPH</name>
<proteinExistence type="predicted"/>
<sequence>MTDPVYNALFLCTGNSARSIIAEALLNRDGQGRFKAYSAGSQPRGDVHPYTLDLLRGLGIDTDFARSKSWDEFAGPGAPEFDFIFTVCDSAANEACPIWPGHPMTAHWGIPDPAAAEGTDAEKHLAFAEATRQLSTRISLLLALPLKSLDRLALKSRLDAIGQTKD</sequence>
<dbReference type="AlphaFoldDB" id="A0A1G7UE40"/>
<feature type="domain" description="Phosphotyrosine protein phosphatase I" evidence="2">
    <location>
        <begin position="6"/>
        <end position="144"/>
    </location>
</feature>
<protein>
    <submittedName>
        <fullName evidence="3">Protein-tyrosine-phosphatase</fullName>
    </submittedName>
</protein>
<evidence type="ECO:0000313" key="3">
    <source>
        <dbReference type="EMBL" id="SDG45856.1"/>
    </source>
</evidence>
<keyword evidence="4" id="KW-1185">Reference proteome</keyword>
<dbReference type="Pfam" id="PF01451">
    <property type="entry name" value="LMWPc"/>
    <property type="match status" value="1"/>
</dbReference>
<dbReference type="CDD" id="cd16345">
    <property type="entry name" value="LMWP_ArsC"/>
    <property type="match status" value="1"/>
</dbReference>
<accession>A0A1G7UE40</accession>
<dbReference type="Gene3D" id="3.40.50.2300">
    <property type="match status" value="1"/>
</dbReference>
<reference evidence="3 4" key="1">
    <citation type="submission" date="2016-10" db="EMBL/GenBank/DDBJ databases">
        <authorList>
            <person name="de Groot N.N."/>
        </authorList>
    </citation>
    <scope>NUCLEOTIDE SEQUENCE [LARGE SCALE GENOMIC DNA]</scope>
    <source>
        <strain evidence="3 4">CGMCC 1.10267</strain>
    </source>
</reference>
<dbReference type="RefSeq" id="WP_090593832.1">
    <property type="nucleotide sequence ID" value="NZ_FNCS01000003.1"/>
</dbReference>
<dbReference type="STRING" id="440168.SAMN04487974_10318"/>
<dbReference type="InterPro" id="IPR036196">
    <property type="entry name" value="Ptyr_pPase_sf"/>
</dbReference>
<evidence type="ECO:0000256" key="1">
    <source>
        <dbReference type="ARBA" id="ARBA00022849"/>
    </source>
</evidence>